<name>A0ABD3WMF9_SINWO</name>
<dbReference type="AlphaFoldDB" id="A0ABD3WMF9"/>
<dbReference type="Pfam" id="PF07534">
    <property type="entry name" value="TLD"/>
    <property type="match status" value="1"/>
</dbReference>
<dbReference type="SMART" id="SM00584">
    <property type="entry name" value="TLDc"/>
    <property type="match status" value="1"/>
</dbReference>
<gene>
    <name evidence="2" type="ORF">ACJMK2_038090</name>
</gene>
<reference evidence="2 3" key="1">
    <citation type="submission" date="2024-11" db="EMBL/GenBank/DDBJ databases">
        <title>Chromosome-level genome assembly of the freshwater bivalve Anodonta woodiana.</title>
        <authorList>
            <person name="Chen X."/>
        </authorList>
    </citation>
    <scope>NUCLEOTIDE SEQUENCE [LARGE SCALE GENOMIC DNA]</scope>
    <source>
        <strain evidence="2">MN2024</strain>
        <tissue evidence="2">Gills</tissue>
    </source>
</reference>
<dbReference type="Proteomes" id="UP001634394">
    <property type="component" value="Unassembled WGS sequence"/>
</dbReference>
<evidence type="ECO:0000313" key="2">
    <source>
        <dbReference type="EMBL" id="KAL3875162.1"/>
    </source>
</evidence>
<accession>A0ABD3WMF9</accession>
<proteinExistence type="predicted"/>
<evidence type="ECO:0000313" key="3">
    <source>
        <dbReference type="Proteomes" id="UP001634394"/>
    </source>
</evidence>
<evidence type="ECO:0000259" key="1">
    <source>
        <dbReference type="PROSITE" id="PS51886"/>
    </source>
</evidence>
<comment type="caution">
    <text evidence="2">The sequence shown here is derived from an EMBL/GenBank/DDBJ whole genome shotgun (WGS) entry which is preliminary data.</text>
</comment>
<sequence>MVQSLSKEEKKQLQEWIGKGSKTFELLFSISKDGCDSDTFHTLCNNKGPTVTVLYNTNDSVFGGYTSIAWTSRNRYYEDTSAFLFQLRFSGNPKANKFHHRNSKQSVYDGKSYGPYFGAGPDLLTFKKIVTSKDGCFFLNGKMKSSTYNMSVCGTEKINNDHMHVKELEVYQVQ</sequence>
<dbReference type="InterPro" id="IPR006571">
    <property type="entry name" value="TLDc_dom"/>
</dbReference>
<dbReference type="PROSITE" id="PS51886">
    <property type="entry name" value="TLDC"/>
    <property type="match status" value="1"/>
</dbReference>
<keyword evidence="3" id="KW-1185">Reference proteome</keyword>
<organism evidence="2 3">
    <name type="scientific">Sinanodonta woodiana</name>
    <name type="common">Chinese pond mussel</name>
    <name type="synonym">Anodonta woodiana</name>
    <dbReference type="NCBI Taxonomy" id="1069815"/>
    <lineage>
        <taxon>Eukaryota</taxon>
        <taxon>Metazoa</taxon>
        <taxon>Spiralia</taxon>
        <taxon>Lophotrochozoa</taxon>
        <taxon>Mollusca</taxon>
        <taxon>Bivalvia</taxon>
        <taxon>Autobranchia</taxon>
        <taxon>Heteroconchia</taxon>
        <taxon>Palaeoheterodonta</taxon>
        <taxon>Unionida</taxon>
        <taxon>Unionoidea</taxon>
        <taxon>Unionidae</taxon>
        <taxon>Unioninae</taxon>
        <taxon>Sinanodonta</taxon>
    </lineage>
</organism>
<protein>
    <recommendedName>
        <fullName evidence="1">TLDc domain-containing protein</fullName>
    </recommendedName>
</protein>
<feature type="non-terminal residue" evidence="2">
    <location>
        <position position="174"/>
    </location>
</feature>
<feature type="domain" description="TLDc" evidence="1">
    <location>
        <begin position="1"/>
        <end position="174"/>
    </location>
</feature>
<dbReference type="PANTHER" id="PTHR23354">
    <property type="entry name" value="NUCLEOLAR PROTEIN 7/ESTROGEN RECEPTOR COACTIVATOR-RELATED"/>
    <property type="match status" value="1"/>
</dbReference>
<dbReference type="EMBL" id="JBJQND010000006">
    <property type="protein sequence ID" value="KAL3875162.1"/>
    <property type="molecule type" value="Genomic_DNA"/>
</dbReference>